<evidence type="ECO:0000256" key="5">
    <source>
        <dbReference type="ARBA" id="ARBA00023136"/>
    </source>
</evidence>
<protein>
    <submittedName>
        <fullName evidence="7">PKD domain-containing protein</fullName>
    </submittedName>
</protein>
<dbReference type="InterPro" id="IPR045828">
    <property type="entry name" value="PKD_Bacteroidetes"/>
</dbReference>
<feature type="domain" description="PKD" evidence="6">
    <location>
        <begin position="62"/>
        <end position="100"/>
    </location>
</feature>
<evidence type="ECO:0000256" key="2">
    <source>
        <dbReference type="ARBA" id="ARBA00022692"/>
    </source>
</evidence>
<proteinExistence type="predicted"/>
<accession>A0ABR9AGW1</accession>
<dbReference type="InterPro" id="IPR026341">
    <property type="entry name" value="T9SS_type_B"/>
</dbReference>
<sequence length="1648" mass="176344">MNHRLPFFFIVFLMLIMGAVLALANNFSFTDLLQPSRLSDDLRLVPIADFEFDTSITCSYTDINFTNLSTGDSLTFEWNFGDENSGNNNLSTEEHPFHSFIGDPGTSTQTFTVSLTATEPDGSQSTITKDITLNQAPSLAVGSEQNGVDFDDLQYIIICENNDSEFIFYNQSTTQDTNVSYELDWGDGSEKFTGSAWSELSHAYPIGIYRITYSVTGSNGCTATEEYGIFVGSNPAVGLGNPGNTNVCGGQTLSFPITGTENNPEGTVYTVDYSDGSPIETYNHPPPAEVTHTFEESSCGVNSGDFPNSYSVKITASNPCSASSAVVSPIYVSEAPDPEFSAPEEPVCVESPVRIQNLTEFGGEVSNNGQCEDFGKFVWQITPETGWELSSGNLGNQPNPNAPNSWMNGSELIYPIFSEPGTYTVKLITGNRCGINEEVKTICVTAIPNITFEADILEGCGPLTVNTTNNSIVDESCGDSTVYNWTVRYQRDFCGTSADWAFGEGSGANSLSPTFNFIGPGKYTITLSTTTSCGTFTDEKEISVYAPPIVNIASIANICEPSQFNPQASIDLCDPSEPTYLWTFIGGTPASSTLRDPGLITFDTPGEKSVILAVTSGCGVVRDTVNFAYNAPPIAEAGQDSTICNGETITLMGAALDSGNYSYRWFSSGNDLISPPNIANPSVSPSANSTYTLIITDNETGCSAEDTVNINVEPAPIIEFSLGDQIICSGGISEAVTLTSSPGTTLEWSADYGPITGGATSGSTEIPSQTLINPTRSPVEVTYTAIIIATEQGSCNVQPAVYTITVNPSLEYSNDTISVCNGEPFNFVPEEQISGTTYTWTALGGDNISGSSNQSNPSPTIEQTLINSGNTSESVNYLIIPELDGCTGPSFQLTVEVIPSAVINFDSSPTQVICSGEQTQAINISSNIDDATFTWTAEANGLDGLVLSGESNTIPAQQIINPTGIPVEIIYTVSSSAESQGNCSGNTSSYSITVNPPITVTEQISDFSGYPISCVGAADGAIQINPSGGNGTYTFDWTGPNGFTSSDAVIDGLVAGTYNLTIRDGSSCAMTIEYILEEPSGVNISLSEAIQILCAGEASGAINIDISGGNTNIPYTYEWEKDGQLFGAATQNLSNIPAGEYFLTVFNGSNCPASLGPISITEPAATLEIDYTKEDISCYGANDGSLALNIQGGVAPYQLSWNFGSDELAFENLGPGTYTATVTDQVGCTKIEEITILDADIFQINPEVQSISCFGQQDGSISLNLEQDGQRYTIRWDHGSELENLFNLASGSYGVTLELDDGCQIRQEFNILEPAPLIMESQVIDATDCDNPQSGSISIGISGGTPPYSFSWDHGSTDQEILNIPAGQYLATVIDAAGCTYVQQFEVKRPPAISVIDRRVVEISCEQSQVTEEIELFVTGGIPPYSINWSAGEVSNNGLLMRTDQSGLFSVEIVDGNGCFYTESFTIENPPTVVDAEANSDSFAEFNSHLVNFDVSFQNLSSGNIASVFWDFGDGSSSAEQNPIHQYSSPGTYTTTLNIIDVYGCTSTKQLTLEVSDHFIAVPNVFTPNSDGINDQFFPKFTLVKSLEFWIYNKWGEIIFFTDDLNSEGWDGTINGVPAQPGNYVYKLNYSTMDNRQKSVTDVFLLLK</sequence>
<dbReference type="RefSeq" id="WP_192008636.1">
    <property type="nucleotide sequence ID" value="NZ_JACYTQ010000001.1"/>
</dbReference>
<dbReference type="EMBL" id="JACYTQ010000001">
    <property type="protein sequence ID" value="MBD8487960.1"/>
    <property type="molecule type" value="Genomic_DNA"/>
</dbReference>
<comment type="subcellular location">
    <subcellularLocation>
        <location evidence="1">Membrane</location>
        <topology evidence="1">Multi-pass membrane protein</topology>
    </subcellularLocation>
</comment>
<evidence type="ECO:0000256" key="3">
    <source>
        <dbReference type="ARBA" id="ARBA00022737"/>
    </source>
</evidence>
<dbReference type="Pfam" id="PF19406">
    <property type="entry name" value="PKD_5"/>
    <property type="match status" value="3"/>
</dbReference>
<keyword evidence="3" id="KW-0677">Repeat</keyword>
<keyword evidence="5" id="KW-0472">Membrane</keyword>
<dbReference type="InterPro" id="IPR025667">
    <property type="entry name" value="SprB_repeat"/>
</dbReference>
<dbReference type="Pfam" id="PF18911">
    <property type="entry name" value="PKD_4"/>
    <property type="match status" value="1"/>
</dbReference>
<name>A0ABR9AGW1_9BACT</name>
<feature type="domain" description="PKD" evidence="6">
    <location>
        <begin position="500"/>
        <end position="547"/>
    </location>
</feature>
<dbReference type="Pfam" id="PF13573">
    <property type="entry name" value="SprB"/>
    <property type="match status" value="4"/>
</dbReference>
<evidence type="ECO:0000313" key="7">
    <source>
        <dbReference type="EMBL" id="MBD8487960.1"/>
    </source>
</evidence>
<dbReference type="SMART" id="SM00089">
    <property type="entry name" value="PKD"/>
    <property type="match status" value="6"/>
</dbReference>
<dbReference type="SUPFAM" id="SSF49299">
    <property type="entry name" value="PKD domain"/>
    <property type="match status" value="7"/>
</dbReference>
<organism evidence="7 8">
    <name type="scientific">Echinicola arenosa</name>
    <dbReference type="NCBI Taxonomy" id="2774144"/>
    <lineage>
        <taxon>Bacteria</taxon>
        <taxon>Pseudomonadati</taxon>
        <taxon>Bacteroidota</taxon>
        <taxon>Cytophagia</taxon>
        <taxon>Cytophagales</taxon>
        <taxon>Cyclobacteriaceae</taxon>
        <taxon>Echinicola</taxon>
    </lineage>
</organism>
<dbReference type="InterPro" id="IPR022409">
    <property type="entry name" value="PKD/Chitinase_dom"/>
</dbReference>
<comment type="caution">
    <text evidence="7">The sequence shown here is derived from an EMBL/GenBank/DDBJ whole genome shotgun (WGS) entry which is preliminary data.</text>
</comment>
<dbReference type="Pfam" id="PF13585">
    <property type="entry name" value="CHU_C"/>
    <property type="match status" value="1"/>
</dbReference>
<dbReference type="PANTHER" id="PTHR46730">
    <property type="entry name" value="POLYCYSTIN-1"/>
    <property type="match status" value="1"/>
</dbReference>
<dbReference type="InterPro" id="IPR035986">
    <property type="entry name" value="PKD_dom_sf"/>
</dbReference>
<dbReference type="NCBIfam" id="TIGR04131">
    <property type="entry name" value="Bac_Flav_CTERM"/>
    <property type="match status" value="1"/>
</dbReference>
<reference evidence="7 8" key="1">
    <citation type="submission" date="2020-09" db="EMBL/GenBank/DDBJ databases">
        <title>Echinicola sp. CAU 1574 isolated from sand of Sido Beach.</title>
        <authorList>
            <person name="Kim W."/>
        </authorList>
    </citation>
    <scope>NUCLEOTIDE SEQUENCE [LARGE SCALE GENOMIC DNA]</scope>
    <source>
        <strain evidence="7 8">CAU 1574</strain>
    </source>
</reference>
<evidence type="ECO:0000259" key="6">
    <source>
        <dbReference type="PROSITE" id="PS50093"/>
    </source>
</evidence>
<dbReference type="Gene3D" id="2.60.40.10">
    <property type="entry name" value="Immunoglobulins"/>
    <property type="match status" value="8"/>
</dbReference>
<gene>
    <name evidence="7" type="ORF">IFO69_04285</name>
</gene>
<dbReference type="InterPro" id="IPR000601">
    <property type="entry name" value="PKD_dom"/>
</dbReference>
<dbReference type="Proteomes" id="UP000647133">
    <property type="component" value="Unassembled WGS sequence"/>
</dbReference>
<dbReference type="PROSITE" id="PS50093">
    <property type="entry name" value="PKD"/>
    <property type="match status" value="3"/>
</dbReference>
<evidence type="ECO:0000256" key="4">
    <source>
        <dbReference type="ARBA" id="ARBA00022989"/>
    </source>
</evidence>
<dbReference type="PANTHER" id="PTHR46730:SF1">
    <property type="entry name" value="PLAT DOMAIN-CONTAINING PROTEIN"/>
    <property type="match status" value="1"/>
</dbReference>
<dbReference type="CDD" id="cd00146">
    <property type="entry name" value="PKD"/>
    <property type="match status" value="2"/>
</dbReference>
<feature type="domain" description="PKD" evidence="6">
    <location>
        <begin position="1478"/>
        <end position="1555"/>
    </location>
</feature>
<evidence type="ECO:0000256" key="1">
    <source>
        <dbReference type="ARBA" id="ARBA00004141"/>
    </source>
</evidence>
<dbReference type="InterPro" id="IPR013783">
    <property type="entry name" value="Ig-like_fold"/>
</dbReference>
<evidence type="ECO:0000313" key="8">
    <source>
        <dbReference type="Proteomes" id="UP000647133"/>
    </source>
</evidence>
<keyword evidence="2" id="KW-0812">Transmembrane</keyword>
<keyword evidence="4" id="KW-1133">Transmembrane helix</keyword>
<keyword evidence="8" id="KW-1185">Reference proteome</keyword>